<organism evidence="1">
    <name type="scientific">Trichuris suis</name>
    <name type="common">pig whipworm</name>
    <dbReference type="NCBI Taxonomy" id="68888"/>
    <lineage>
        <taxon>Eukaryota</taxon>
        <taxon>Metazoa</taxon>
        <taxon>Ecdysozoa</taxon>
        <taxon>Nematoda</taxon>
        <taxon>Enoplea</taxon>
        <taxon>Dorylaimia</taxon>
        <taxon>Trichinellida</taxon>
        <taxon>Trichuridae</taxon>
        <taxon>Trichuris</taxon>
    </lineage>
</organism>
<proteinExistence type="predicted"/>
<evidence type="ECO:0000313" key="1">
    <source>
        <dbReference type="EMBL" id="KFD71341.1"/>
    </source>
</evidence>
<dbReference type="AlphaFoldDB" id="A0A085NPE5"/>
<sequence length="92" mass="10670">MLGRLVKLLLQKGSFPLDDRPKFLGSVAEGGRPDRTKRYIFPMLKPPSSYVRRPFISPVFPLPIRATDVMVSHFLVNHYRNRRIENPFMAQS</sequence>
<dbReference type="Proteomes" id="UP000030758">
    <property type="component" value="Unassembled WGS sequence"/>
</dbReference>
<dbReference type="EMBL" id="KL367482">
    <property type="protein sequence ID" value="KFD71341.1"/>
    <property type="molecule type" value="Genomic_DNA"/>
</dbReference>
<name>A0A085NPE5_9BILA</name>
<protein>
    <submittedName>
        <fullName evidence="1">Uncharacterized protein</fullName>
    </submittedName>
</protein>
<accession>A0A085NPE5</accession>
<reference evidence="1" key="1">
    <citation type="journal article" date="2014" name="Nat. Genet.">
        <title>Genome and transcriptome of the porcine whipworm Trichuris suis.</title>
        <authorList>
            <person name="Jex A.R."/>
            <person name="Nejsum P."/>
            <person name="Schwarz E.M."/>
            <person name="Hu L."/>
            <person name="Young N.D."/>
            <person name="Hall R.S."/>
            <person name="Korhonen P.K."/>
            <person name="Liao S."/>
            <person name="Thamsborg S."/>
            <person name="Xia J."/>
            <person name="Xu P."/>
            <person name="Wang S."/>
            <person name="Scheerlinck J.P."/>
            <person name="Hofmann A."/>
            <person name="Sternberg P.W."/>
            <person name="Wang J."/>
            <person name="Gasser R.B."/>
        </authorList>
    </citation>
    <scope>NUCLEOTIDE SEQUENCE [LARGE SCALE GENOMIC DNA]</scope>
    <source>
        <strain evidence="1">DCEP-RM93F</strain>
    </source>
</reference>
<gene>
    <name evidence="1" type="ORF">M514_16273</name>
</gene>